<keyword evidence="8" id="KW-0131">Cell cycle</keyword>
<organism evidence="11 12">
    <name type="scientific">Hydrogenibacillus schlegelii</name>
    <name type="common">Bacillus schlegelii</name>
    <dbReference type="NCBI Taxonomy" id="1484"/>
    <lineage>
        <taxon>Bacteria</taxon>
        <taxon>Bacillati</taxon>
        <taxon>Bacillota</taxon>
        <taxon>Bacilli</taxon>
        <taxon>Bacillales</taxon>
        <taxon>Bacillales Family X. Incertae Sedis</taxon>
        <taxon>Hydrogenibacillus</taxon>
    </lineage>
</organism>
<accession>A0A179IS40</accession>
<dbReference type="Proteomes" id="UP000243024">
    <property type="component" value="Unassembled WGS sequence"/>
</dbReference>
<evidence type="ECO:0000256" key="1">
    <source>
        <dbReference type="ARBA" id="ARBA00004162"/>
    </source>
</evidence>
<evidence type="ECO:0000313" key="12">
    <source>
        <dbReference type="Proteomes" id="UP000243024"/>
    </source>
</evidence>
<keyword evidence="4" id="KW-1133">Transmembrane helix</keyword>
<feature type="coiled-coil region" evidence="9">
    <location>
        <begin position="461"/>
        <end position="495"/>
    </location>
</feature>
<name>A0A179IS40_HYDSH</name>
<dbReference type="GO" id="GO:0005886">
    <property type="term" value="C:plasma membrane"/>
    <property type="evidence" value="ECO:0007669"/>
    <property type="project" value="UniProtKB-SubCell"/>
</dbReference>
<feature type="region of interest" description="Disordered" evidence="10">
    <location>
        <begin position="334"/>
        <end position="413"/>
    </location>
</feature>
<dbReference type="GO" id="GO:0005940">
    <property type="term" value="C:septin ring"/>
    <property type="evidence" value="ECO:0007669"/>
    <property type="project" value="InterPro"/>
</dbReference>
<sequence>MRRLRAVALGAAVALSLGFGLPGLTLKMPAASAAGVQAGSGGASGTTEGVVEEEASVVDREAVLSAEDREDVERAVREMPYPVVLELWARAPAVPDRETLEPPPDGLALRYIAADRRLEVRIGASLRARGMSEATADRVIDRYFAPTLASDGPAPALITVLRALADAVSEAASAEAPPAAGEAFDRASAGPPAPGTPAAPAEGGQGAGGRAIRWSEAVPVLLLGLLLASAGYGAFQYRRLRRREQDLRQALAAARRSLEGAVSALLPASDGDRAAEHGRRTLERLLRAAIPEAEAALQEGGRALGTFRLLRAEEEFAFVEAVLKELASLLDRTPPAAGPANGTAEAEPDGGPEAYAPIRKAEAPEAGEADGTADLPEGAGPSGSGPTPGPERPPALGGDRPGPATETAAADVPSVAKDAEAAVLALEAAWQAYRKRSGVEMPQMEKRLKGLLAAARSGPLAPEAEAELRALRADLEAAEGLMAEIETRLPEAIRQREARLRALQDTGKVAAQAELERALKGLKARWNRLWPLWADGDFAAVRATIAEIEAELQDVDRRLQAEGEARRGMDARYAEERAAEAAYRAAVEALTHRLAALARKFVLDDAALTEALARFEDARNAYAAAFAELERLVRDGHFALAEGQADALIARRKTAERTLAEAMEIVQTLENLEAAARDQVQDDRARLVYARQEAERAMLPELAAAFRSDFERAEALLQAVLLRLEHRPLSVTKLREALARAHAEATAAADALLGRLEDARRAEAIIARLNRFRLHDPDIGRYLMQAENCFRDRAFDKARAYAEAAWAIAEKKQAALR</sequence>
<keyword evidence="2" id="KW-0132">Cell division</keyword>
<evidence type="ECO:0000256" key="9">
    <source>
        <dbReference type="SAM" id="Coils"/>
    </source>
</evidence>
<feature type="coiled-coil region" evidence="9">
    <location>
        <begin position="615"/>
        <end position="679"/>
    </location>
</feature>
<dbReference type="STRING" id="1484.SA87_08755"/>
<feature type="compositionally biased region" description="Low complexity" evidence="10">
    <location>
        <begin position="334"/>
        <end position="345"/>
    </location>
</feature>
<keyword evidence="3" id="KW-0812">Transmembrane</keyword>
<dbReference type="RefSeq" id="WP_066199769.1">
    <property type="nucleotide sequence ID" value="NZ_CBCSAS010000029.1"/>
</dbReference>
<gene>
    <name evidence="11" type="ORF">SA87_08755</name>
</gene>
<keyword evidence="6" id="KW-0472">Membrane</keyword>
<evidence type="ECO:0000256" key="6">
    <source>
        <dbReference type="ARBA" id="ARBA00023136"/>
    </source>
</evidence>
<dbReference type="InterPro" id="IPR010379">
    <property type="entry name" value="EzrA"/>
</dbReference>
<evidence type="ECO:0000256" key="8">
    <source>
        <dbReference type="ARBA" id="ARBA00023306"/>
    </source>
</evidence>
<dbReference type="GO" id="GO:0000917">
    <property type="term" value="P:division septum assembly"/>
    <property type="evidence" value="ECO:0007669"/>
    <property type="project" value="UniProtKB-KW"/>
</dbReference>
<dbReference type="Pfam" id="PF06160">
    <property type="entry name" value="EzrA"/>
    <property type="match status" value="1"/>
</dbReference>
<evidence type="ECO:0000256" key="7">
    <source>
        <dbReference type="ARBA" id="ARBA00023210"/>
    </source>
</evidence>
<keyword evidence="7" id="KW-0717">Septation</keyword>
<comment type="subcellular location">
    <subcellularLocation>
        <location evidence="1">Cell membrane</location>
        <topology evidence="1">Single-pass membrane protein</topology>
    </subcellularLocation>
</comment>
<comment type="caution">
    <text evidence="11">The sequence shown here is derived from an EMBL/GenBank/DDBJ whole genome shotgun (WGS) entry which is preliminary data.</text>
</comment>
<feature type="coiled-coil region" evidence="9">
    <location>
        <begin position="538"/>
        <end position="565"/>
    </location>
</feature>
<evidence type="ECO:0000256" key="4">
    <source>
        <dbReference type="ARBA" id="ARBA00022989"/>
    </source>
</evidence>
<keyword evidence="12" id="KW-1185">Reference proteome</keyword>
<evidence type="ECO:0000256" key="10">
    <source>
        <dbReference type="SAM" id="MobiDB-lite"/>
    </source>
</evidence>
<evidence type="ECO:0000256" key="5">
    <source>
        <dbReference type="ARBA" id="ARBA00023054"/>
    </source>
</evidence>
<feature type="compositionally biased region" description="Low complexity" evidence="10">
    <location>
        <begin position="176"/>
        <end position="190"/>
    </location>
</feature>
<dbReference type="EMBL" id="JXBB01000012">
    <property type="protein sequence ID" value="OAR04619.1"/>
    <property type="molecule type" value="Genomic_DNA"/>
</dbReference>
<feature type="region of interest" description="Disordered" evidence="10">
    <location>
        <begin position="176"/>
        <end position="208"/>
    </location>
</feature>
<dbReference type="GO" id="GO:0000921">
    <property type="term" value="P:septin ring assembly"/>
    <property type="evidence" value="ECO:0007669"/>
    <property type="project" value="InterPro"/>
</dbReference>
<dbReference type="AlphaFoldDB" id="A0A179IS40"/>
<keyword evidence="5 9" id="KW-0175">Coiled coil</keyword>
<evidence type="ECO:0000256" key="3">
    <source>
        <dbReference type="ARBA" id="ARBA00022692"/>
    </source>
</evidence>
<protein>
    <submittedName>
        <fullName evidence="11">Uncharacterized protein</fullName>
    </submittedName>
</protein>
<reference evidence="11 12" key="1">
    <citation type="submission" date="2015-09" db="EMBL/GenBank/DDBJ databases">
        <title>Draft genome sequence of Hydrogenibacillus schlegelii DSM 2000.</title>
        <authorList>
            <person name="Hemp J."/>
        </authorList>
    </citation>
    <scope>NUCLEOTIDE SEQUENCE [LARGE SCALE GENOMIC DNA]</scope>
    <source>
        <strain evidence="11 12">MA 48</strain>
    </source>
</reference>
<evidence type="ECO:0000256" key="2">
    <source>
        <dbReference type="ARBA" id="ARBA00022618"/>
    </source>
</evidence>
<evidence type="ECO:0000313" key="11">
    <source>
        <dbReference type="EMBL" id="OAR04619.1"/>
    </source>
</evidence>
<proteinExistence type="predicted"/>